<dbReference type="EMBL" id="CP017704">
    <property type="protein sequence ID" value="ASS95841.1"/>
    <property type="molecule type" value="Genomic_DNA"/>
</dbReference>
<dbReference type="Proteomes" id="UP000214618">
    <property type="component" value="Chromosome"/>
</dbReference>
<proteinExistence type="predicted"/>
<protein>
    <submittedName>
        <fullName evidence="1">Peptidase M4</fullName>
    </submittedName>
</protein>
<dbReference type="OrthoDB" id="2989832at2"/>
<reference evidence="1 2" key="1">
    <citation type="submission" date="2016-10" db="EMBL/GenBank/DDBJ databases">
        <title>The whole genome sequencing and assembly of Bacillus simplex DSM 1321 strain.</title>
        <authorList>
            <person name="Park M.-K."/>
            <person name="Lee Y.-J."/>
            <person name="Yi H."/>
            <person name="Bahn Y.-S."/>
            <person name="Kim J.F."/>
            <person name="Lee D.-W."/>
        </authorList>
    </citation>
    <scope>NUCLEOTIDE SEQUENCE [LARGE SCALE GENOMIC DNA]</scope>
    <source>
        <strain evidence="1 2">DSM 1321</strain>
    </source>
</reference>
<name>A0A223EKT8_9BACI</name>
<dbReference type="GeneID" id="56474892"/>
<dbReference type="RefSeq" id="WP_063232667.1">
    <property type="nucleotide sequence ID" value="NZ_BCVO01000003.1"/>
</dbReference>
<accession>A0A223EKT8</accession>
<evidence type="ECO:0000313" key="2">
    <source>
        <dbReference type="Proteomes" id="UP000214618"/>
    </source>
</evidence>
<evidence type="ECO:0000313" key="1">
    <source>
        <dbReference type="EMBL" id="ASS95841.1"/>
    </source>
</evidence>
<organism evidence="1 2">
    <name type="scientific">Peribacillus simplex NBRC 15720 = DSM 1321</name>
    <dbReference type="NCBI Taxonomy" id="1349754"/>
    <lineage>
        <taxon>Bacteria</taxon>
        <taxon>Bacillati</taxon>
        <taxon>Bacillota</taxon>
        <taxon>Bacilli</taxon>
        <taxon>Bacillales</taxon>
        <taxon>Bacillaceae</taxon>
        <taxon>Peribacillus</taxon>
    </lineage>
</organism>
<dbReference type="AlphaFoldDB" id="A0A223EKT8"/>
<sequence>MNWKTFLLGTAAGFAAGFATKQLLDQSSKPSPDKVLAQVKETVKKDGNIHGSWILMKPENYSKNDLDYEVYKGGITRNTEGKREQFEFVADASTGTILELNAQND</sequence>
<gene>
    <name evidence="1" type="ORF">BS1321_19180</name>
</gene>